<evidence type="ECO:0000313" key="2">
    <source>
        <dbReference type="WBParaSite" id="nRc.2.0.1.t27583-RA"/>
    </source>
</evidence>
<sequence>MDFEDEQRFQFVECGRTFIAPFELGLLGCTGQTPEPLGMVGKMWQKFAERREIYRNLNSAIGLHNGNEVEGPCAGHCNSFPNVVGDHLFNFFLHCCTASDWHLSDWLGYRNGIVCKCNGMLEVWKLSHAIGHEFWEVTDNIAEVSMTCGRRTLHQLDCSSWWCRINGLDKVDLSSGSIDDQL</sequence>
<dbReference type="Proteomes" id="UP000887565">
    <property type="component" value="Unplaced"/>
</dbReference>
<protein>
    <submittedName>
        <fullName evidence="2">Uncharacterized protein</fullName>
    </submittedName>
</protein>
<evidence type="ECO:0000313" key="1">
    <source>
        <dbReference type="Proteomes" id="UP000887565"/>
    </source>
</evidence>
<reference evidence="2" key="1">
    <citation type="submission" date="2022-11" db="UniProtKB">
        <authorList>
            <consortium name="WormBaseParasite"/>
        </authorList>
    </citation>
    <scope>IDENTIFICATION</scope>
</reference>
<organism evidence="1 2">
    <name type="scientific">Romanomermis culicivorax</name>
    <name type="common">Nematode worm</name>
    <dbReference type="NCBI Taxonomy" id="13658"/>
    <lineage>
        <taxon>Eukaryota</taxon>
        <taxon>Metazoa</taxon>
        <taxon>Ecdysozoa</taxon>
        <taxon>Nematoda</taxon>
        <taxon>Enoplea</taxon>
        <taxon>Dorylaimia</taxon>
        <taxon>Mermithida</taxon>
        <taxon>Mermithoidea</taxon>
        <taxon>Mermithidae</taxon>
        <taxon>Romanomermis</taxon>
    </lineage>
</organism>
<dbReference type="WBParaSite" id="nRc.2.0.1.t27583-RA">
    <property type="protein sequence ID" value="nRc.2.0.1.t27583-RA"/>
    <property type="gene ID" value="nRc.2.0.1.g27583"/>
</dbReference>
<dbReference type="AlphaFoldDB" id="A0A915JNA7"/>
<proteinExistence type="predicted"/>
<keyword evidence="1" id="KW-1185">Reference proteome</keyword>
<name>A0A915JNA7_ROMCU</name>
<accession>A0A915JNA7</accession>